<dbReference type="InterPro" id="IPR050950">
    <property type="entry name" value="HTH-type_LysR_regulators"/>
</dbReference>
<dbReference type="InterPro" id="IPR000847">
    <property type="entry name" value="LysR_HTH_N"/>
</dbReference>
<comment type="similarity">
    <text evidence="1">Belongs to the LysR transcriptional regulatory family.</text>
</comment>
<dbReference type="PANTHER" id="PTHR30419:SF8">
    <property type="entry name" value="NITROGEN ASSIMILATION TRANSCRIPTIONAL ACTIVATOR-RELATED"/>
    <property type="match status" value="1"/>
</dbReference>
<dbReference type="InterPro" id="IPR005119">
    <property type="entry name" value="LysR_subst-bd"/>
</dbReference>
<accession>A0ABV5WQR3</accession>
<dbReference type="Gene3D" id="3.40.190.290">
    <property type="match status" value="1"/>
</dbReference>
<dbReference type="RefSeq" id="WP_170177459.1">
    <property type="nucleotide sequence ID" value="NZ_BJEA01000022.1"/>
</dbReference>
<dbReference type="Proteomes" id="UP001589691">
    <property type="component" value="Unassembled WGS sequence"/>
</dbReference>
<dbReference type="Gene3D" id="1.10.10.10">
    <property type="entry name" value="Winged helix-like DNA-binding domain superfamily/Winged helix DNA-binding domain"/>
    <property type="match status" value="1"/>
</dbReference>
<dbReference type="PANTHER" id="PTHR30419">
    <property type="entry name" value="HTH-TYPE TRANSCRIPTIONAL REGULATOR YBHD"/>
    <property type="match status" value="1"/>
</dbReference>
<keyword evidence="4" id="KW-0804">Transcription</keyword>
<feature type="domain" description="HTH lysR-type" evidence="5">
    <location>
        <begin position="1"/>
        <end position="58"/>
    </location>
</feature>
<dbReference type="PRINTS" id="PR00039">
    <property type="entry name" value="HTHLYSR"/>
</dbReference>
<keyword evidence="3" id="KW-0238">DNA-binding</keyword>
<organism evidence="6 7">
    <name type="scientific">Lactiplantibacillus modestisalitolerans</name>
    <dbReference type="NCBI Taxonomy" id="1457219"/>
    <lineage>
        <taxon>Bacteria</taxon>
        <taxon>Bacillati</taxon>
        <taxon>Bacillota</taxon>
        <taxon>Bacilli</taxon>
        <taxon>Lactobacillales</taxon>
        <taxon>Lactobacillaceae</taxon>
        <taxon>Lactiplantibacillus</taxon>
    </lineage>
</organism>
<evidence type="ECO:0000256" key="1">
    <source>
        <dbReference type="ARBA" id="ARBA00009437"/>
    </source>
</evidence>
<dbReference type="InterPro" id="IPR036390">
    <property type="entry name" value="WH_DNA-bd_sf"/>
</dbReference>
<keyword evidence="7" id="KW-1185">Reference proteome</keyword>
<proteinExistence type="inferred from homology"/>
<evidence type="ECO:0000256" key="4">
    <source>
        <dbReference type="ARBA" id="ARBA00023163"/>
    </source>
</evidence>
<name>A0ABV5WQR3_9LACO</name>
<dbReference type="EMBL" id="JBHLZY010000003">
    <property type="protein sequence ID" value="MFB9768497.1"/>
    <property type="molecule type" value="Genomic_DNA"/>
</dbReference>
<evidence type="ECO:0000259" key="5">
    <source>
        <dbReference type="PROSITE" id="PS50931"/>
    </source>
</evidence>
<evidence type="ECO:0000313" key="7">
    <source>
        <dbReference type="Proteomes" id="UP001589691"/>
    </source>
</evidence>
<dbReference type="Pfam" id="PF00126">
    <property type="entry name" value="HTH_1"/>
    <property type="match status" value="1"/>
</dbReference>
<gene>
    <name evidence="6" type="ORF">ACFFLI_01230</name>
</gene>
<dbReference type="Pfam" id="PF03466">
    <property type="entry name" value="LysR_substrate"/>
    <property type="match status" value="1"/>
</dbReference>
<dbReference type="CDD" id="cd05466">
    <property type="entry name" value="PBP2_LTTR_substrate"/>
    <property type="match status" value="1"/>
</dbReference>
<comment type="caution">
    <text evidence="6">The sequence shown here is derived from an EMBL/GenBank/DDBJ whole genome shotgun (WGS) entry which is preliminary data.</text>
</comment>
<evidence type="ECO:0000256" key="2">
    <source>
        <dbReference type="ARBA" id="ARBA00023015"/>
    </source>
</evidence>
<dbReference type="InterPro" id="IPR036388">
    <property type="entry name" value="WH-like_DNA-bd_sf"/>
</dbReference>
<evidence type="ECO:0000313" key="6">
    <source>
        <dbReference type="EMBL" id="MFB9768497.1"/>
    </source>
</evidence>
<dbReference type="SUPFAM" id="SSF53850">
    <property type="entry name" value="Periplasmic binding protein-like II"/>
    <property type="match status" value="1"/>
</dbReference>
<sequence length="295" mass="33526">MELRVLNYFVTITQEGNISGAANVLHVSQSTLSRQIQDLEAELDTTLFTRGRRGIKLTADGQFLYSRAVEMLQLAATTTRTINTKQLVAGDLYIGAGENFTSDLIARIFYQIVTTYPTVNVNLVSTTGDVIRERLEQGTLDFGIISTDERLPEYAQLQFPQSDAWGLVMPREHELTTHAGLTPSDLVGHRILLARQADVQRTLEKWAGSYREQLTIVGSYDMYYSMHVLVRNRVGLAFSFDKPDYHLPDSSLVFRPLIGMPRVASKLIWKRERPHSRLAELFLTKLNNELNRLRH</sequence>
<protein>
    <submittedName>
        <fullName evidence="6">LysR family transcriptional regulator</fullName>
    </submittedName>
</protein>
<dbReference type="PROSITE" id="PS50931">
    <property type="entry name" value="HTH_LYSR"/>
    <property type="match status" value="1"/>
</dbReference>
<dbReference type="SUPFAM" id="SSF46785">
    <property type="entry name" value="Winged helix' DNA-binding domain"/>
    <property type="match status" value="1"/>
</dbReference>
<evidence type="ECO:0000256" key="3">
    <source>
        <dbReference type="ARBA" id="ARBA00023125"/>
    </source>
</evidence>
<keyword evidence="2" id="KW-0805">Transcription regulation</keyword>
<reference evidence="6 7" key="1">
    <citation type="submission" date="2024-09" db="EMBL/GenBank/DDBJ databases">
        <authorList>
            <person name="Sun Q."/>
            <person name="Mori K."/>
        </authorList>
    </citation>
    <scope>NUCLEOTIDE SEQUENCE [LARGE SCALE GENOMIC DNA]</scope>
    <source>
        <strain evidence="6 7">TBRC 4576</strain>
    </source>
</reference>